<sequence length="882" mass="97057">MKKIIGIVLGVVFVLVVGAVVTPFLIDLNKYKGKIIDIAKPHVARDLDFGGIKLTILKGLGAEIQGLRIAENPGFGVGDFLNLERLRVKVKLFPLLKKQIQVKELILDKPVVRLIKNTKGELNIADLMGSEVKEQKAKEQKDTESTEKKDNENNGSENDENEVKNGNTFLAGLLVSKFTLNHGHIDFIDEFTQPGTTTTTTIDLLDMKFTDVSVNKPIRMSMTARLPGGAKQNFMIKGAIGPLGDTLNIKRLFMDIALSLEEFDLGTCKSYLPADMPLSPIDGVISMDISLRGDMASGVTSEGQMQCKELILAEGNDKKALGKMHITLLEKMKLAWEKGIANIDRLDLSMNENTISLTGNVEGFNTKPQWDITLRAQTINPDYAFLFYPSLRESLPKDVSFSGSLGMEMISKGNIGNLQADCNVDMKDLDILYGETFRKPRPIPCQISIKASKTGDDIQLDPCVIKMHTLFLRTSGKITGLTNPRFDLSMNTEDTSLKGWESLVPALKEYEPEGNFVLQSSLKGTMEDAAVNLQFSSPRLAFKLSQSSDDGQKTATSQGFFESMDMKVQAVKKDEAIMGSGNLEVKKGEVLAAPFEKMQAQFDYQNDILGIHGFRVHAFQGDVAMDGKVKPRELRWNVKPVITNIHVAEAMDTFTQYKGLFKGIFSGSFTANNAGDGKQKGAMNASGSFRLDQGEIMNLNLIDTVLDALFGIKGVSKFLEKEGSELEKQKITRFDSLDGDFSMTGNKIDLKKVALHNIHTAKATDSDAFIEGLIDCNTSGLDLKGKVVLSPEYSAKLAKKTEPLNALLNPENRMVLPITVKGSINKPMPILDIPYVTSAMAKYYGRKELEKLGDKIGLPKKGDKDQQGKKSPIGDILKDILK</sequence>
<dbReference type="PANTHER" id="PTHR30441">
    <property type="entry name" value="DUF748 DOMAIN-CONTAINING PROTEIN"/>
    <property type="match status" value="1"/>
</dbReference>
<evidence type="ECO:0000313" key="4">
    <source>
        <dbReference type="Proteomes" id="UP000032309"/>
    </source>
</evidence>
<evidence type="ECO:0000259" key="2">
    <source>
        <dbReference type="Pfam" id="PF05170"/>
    </source>
</evidence>
<comment type="caution">
    <text evidence="3">The sequence shown here is derived from an EMBL/GenBank/DDBJ whole genome shotgun (WGS) entry which is preliminary data.</text>
</comment>
<feature type="region of interest" description="Disordered" evidence="1">
    <location>
        <begin position="855"/>
        <end position="882"/>
    </location>
</feature>
<dbReference type="InterPro" id="IPR007844">
    <property type="entry name" value="AsmA"/>
</dbReference>
<dbReference type="RefSeq" id="WP_052562473.1">
    <property type="nucleotide sequence ID" value="NZ_BAFN01000001.1"/>
</dbReference>
<proteinExistence type="predicted"/>
<dbReference type="Pfam" id="PF05170">
    <property type="entry name" value="AsmA"/>
    <property type="match status" value="1"/>
</dbReference>
<name>A0ABQ0JUD9_9BACT</name>
<feature type="region of interest" description="Disordered" evidence="1">
    <location>
        <begin position="133"/>
        <end position="163"/>
    </location>
</feature>
<protein>
    <recommendedName>
        <fullName evidence="2">AsmA domain-containing protein</fullName>
    </recommendedName>
</protein>
<evidence type="ECO:0000256" key="1">
    <source>
        <dbReference type="SAM" id="MobiDB-lite"/>
    </source>
</evidence>
<organism evidence="3 4">
    <name type="scientific">Candidatus Brocadia sinica JPN1</name>
    <dbReference type="NCBI Taxonomy" id="1197129"/>
    <lineage>
        <taxon>Bacteria</taxon>
        <taxon>Pseudomonadati</taxon>
        <taxon>Planctomycetota</taxon>
        <taxon>Candidatus Brocadiia</taxon>
        <taxon>Candidatus Brocadiales</taxon>
        <taxon>Candidatus Brocadiaceae</taxon>
        <taxon>Candidatus Brocadia</taxon>
    </lineage>
</organism>
<accession>A0ABQ0JUD9</accession>
<dbReference type="InterPro" id="IPR052894">
    <property type="entry name" value="AsmA-related"/>
</dbReference>
<dbReference type="Proteomes" id="UP000032309">
    <property type="component" value="Unassembled WGS sequence"/>
</dbReference>
<feature type="domain" description="AsmA" evidence="2">
    <location>
        <begin position="2"/>
        <end position="142"/>
    </location>
</feature>
<evidence type="ECO:0000313" key="3">
    <source>
        <dbReference type="EMBL" id="GAN32343.1"/>
    </source>
</evidence>
<dbReference type="EMBL" id="BAFN01000001">
    <property type="protein sequence ID" value="GAN32343.1"/>
    <property type="molecule type" value="Genomic_DNA"/>
</dbReference>
<dbReference type="PANTHER" id="PTHR30441:SF8">
    <property type="entry name" value="DUF748 DOMAIN-CONTAINING PROTEIN"/>
    <property type="match status" value="1"/>
</dbReference>
<reference evidence="4" key="1">
    <citation type="journal article" date="2015" name="Genome Announc.">
        <title>Draft Genome Sequence of an Anaerobic Ammonium-Oxidizing Bacterium, "Candidatus Brocadia sinica".</title>
        <authorList>
            <person name="Oshiki M."/>
            <person name="Shinyako-Hata K."/>
            <person name="Satoh H."/>
            <person name="Okabe S."/>
        </authorList>
    </citation>
    <scope>NUCLEOTIDE SEQUENCE [LARGE SCALE GENOMIC DNA]</scope>
    <source>
        <strain evidence="4">JPN1</strain>
    </source>
</reference>
<keyword evidence="4" id="KW-1185">Reference proteome</keyword>
<feature type="compositionally biased region" description="Basic and acidic residues" evidence="1">
    <location>
        <begin position="133"/>
        <end position="152"/>
    </location>
</feature>
<gene>
    <name evidence="3" type="ORF">BROSI_A0855</name>
</gene>